<evidence type="ECO:0000256" key="3">
    <source>
        <dbReference type="ARBA" id="ARBA00022553"/>
    </source>
</evidence>
<dbReference type="FunFam" id="3.30.565.10:FF:000010">
    <property type="entry name" value="Sensor histidine kinase RcsC"/>
    <property type="match status" value="1"/>
</dbReference>
<evidence type="ECO:0000256" key="1">
    <source>
        <dbReference type="ARBA" id="ARBA00000085"/>
    </source>
</evidence>
<keyword evidence="3" id="KW-0597">Phosphoprotein</keyword>
<evidence type="ECO:0000256" key="10">
    <source>
        <dbReference type="SAM" id="SignalP"/>
    </source>
</evidence>
<dbReference type="SUPFAM" id="SSF48452">
    <property type="entry name" value="TPR-like"/>
    <property type="match status" value="1"/>
</dbReference>
<dbReference type="SUPFAM" id="SSF55874">
    <property type="entry name" value="ATPase domain of HSP90 chaperone/DNA topoisomerase II/histidine kinase"/>
    <property type="match status" value="1"/>
</dbReference>
<gene>
    <name evidence="13" type="ORF">FOY91_02325</name>
</gene>
<dbReference type="PRINTS" id="PR00344">
    <property type="entry name" value="BCTRLSENSOR"/>
</dbReference>
<dbReference type="InterPro" id="IPR005467">
    <property type="entry name" value="His_kinase_dom"/>
</dbReference>
<dbReference type="Pfam" id="PF00512">
    <property type="entry name" value="HisKA"/>
    <property type="match status" value="1"/>
</dbReference>
<dbReference type="OrthoDB" id="9801651at2"/>
<dbReference type="SMART" id="SM00028">
    <property type="entry name" value="TPR"/>
    <property type="match status" value="3"/>
</dbReference>
<keyword evidence="14" id="KW-1185">Reference proteome</keyword>
<dbReference type="InterPro" id="IPR011006">
    <property type="entry name" value="CheY-like_superfamily"/>
</dbReference>
<dbReference type="InterPro" id="IPR011990">
    <property type="entry name" value="TPR-like_helical_dom_sf"/>
</dbReference>
<dbReference type="InterPro" id="IPR001789">
    <property type="entry name" value="Sig_transdc_resp-reg_receiver"/>
</dbReference>
<feature type="transmembrane region" description="Helical" evidence="9">
    <location>
        <begin position="391"/>
        <end position="413"/>
    </location>
</feature>
<reference evidence="13 14" key="1">
    <citation type="submission" date="2019-07" db="EMBL/GenBank/DDBJ databases">
        <title>Sphingomonas solaris sp. nov., isolated from a solar panel from Boston, Massachusetts.</title>
        <authorList>
            <person name="Tanner K."/>
            <person name="Pascual J."/>
            <person name="Mancuso C."/>
            <person name="Pereto J."/>
            <person name="Khalil A."/>
            <person name="Vilanova C."/>
        </authorList>
    </citation>
    <scope>NUCLEOTIDE SEQUENCE [LARGE SCALE GENOMIC DNA]</scope>
    <source>
        <strain evidence="13 14">R4DWN</strain>
    </source>
</reference>
<sequence>MKQAALAMALALAVPASAQAATATRFNVELLQATAMMMAEPQKALVHARAAVRLAPGVAGSGEQLLARAQAHWLEGEALTRVNQPDAADPVINDALLIAKRMAPRSKLHADLLMSAATIDWMTGRVRDALGGFQSAYTVYEALGEARSQAKALQYIGTIYFDARDYSRMLRYYRQSEDVYRGDPALTVSALNNQGDALKEMRRFREAIDHYRRALAIARKLASPVLEVRILTNLASAQYQAGNFAAADTLADRGLARAAGQDTGWEQFLWGVKAQTALARGDLEAARRFIDRTFEGSDLTKTTVQLREFHEAAYKLFERLGEDRSALAHLTAFKRLDDEQREVTSSTVSALLAARFDFANQELSITRLKAGQLQRDIALERSRTRLRTMTLYGLIAALIVAGAILFGTIFAALKLRRSRNEVRAANDSLNVTNSALEKALKAKTEFLATTSHEIRTPLNGILGMTQVLMADCQLDCAVREKVEVLHGAGETMRALVDDILDVAKMETGELVIVEREVDFARVMRETVRLWSGQAEAKQLLLAFDVASNVPQRMLADEERLRQILFNLLSNAIKFTPTGKVALHAAVESDGTAETLVLRFSDTGIGIAADRHEEIFEPFKQIEGGTDRRFGGTGLGLSICRSLTNAMGGAISVASDLGEGSCFTVRLPLKRLAASAGETTASATSSPASLADAAVLMVEANPLARSILQAVIAPAVRRVQTVPDGAAAIDALDGGADVLLVEAASAVIDGGHPLDGLKALVLAARARDLPVVILLKPSDDLSAEAVLAIGAEHTVMKPVAAPAVIQALSRLWGGEAADQATAA</sequence>
<keyword evidence="4" id="KW-0808">Transferase</keyword>
<dbReference type="GO" id="GO:0000155">
    <property type="term" value="F:phosphorelay sensor kinase activity"/>
    <property type="evidence" value="ECO:0007669"/>
    <property type="project" value="InterPro"/>
</dbReference>
<feature type="chain" id="PRO_5021804920" description="histidine kinase" evidence="10">
    <location>
        <begin position="21"/>
        <end position="822"/>
    </location>
</feature>
<keyword evidence="10" id="KW-0732">Signal</keyword>
<dbReference type="PANTHER" id="PTHR43047">
    <property type="entry name" value="TWO-COMPONENT HISTIDINE PROTEIN KINASE"/>
    <property type="match status" value="1"/>
</dbReference>
<proteinExistence type="predicted"/>
<dbReference type="SUPFAM" id="SSF52172">
    <property type="entry name" value="CheY-like"/>
    <property type="match status" value="1"/>
</dbReference>
<keyword evidence="6" id="KW-0902">Two-component regulatory system</keyword>
<comment type="catalytic activity">
    <reaction evidence="1">
        <text>ATP + protein L-histidine = ADP + protein N-phospho-L-histidine.</text>
        <dbReference type="EC" id="2.7.13.3"/>
    </reaction>
</comment>
<dbReference type="InterPro" id="IPR036097">
    <property type="entry name" value="HisK_dim/P_sf"/>
</dbReference>
<name>A0A558RBW9_9SPHN</name>
<dbReference type="CDD" id="cd00082">
    <property type="entry name" value="HisKA"/>
    <property type="match status" value="1"/>
</dbReference>
<comment type="caution">
    <text evidence="13">The sequence shown here is derived from an EMBL/GenBank/DDBJ whole genome shotgun (WGS) entry which is preliminary data.</text>
</comment>
<evidence type="ECO:0000313" key="13">
    <source>
        <dbReference type="EMBL" id="TVV76909.1"/>
    </source>
</evidence>
<feature type="domain" description="Histidine kinase" evidence="11">
    <location>
        <begin position="449"/>
        <end position="670"/>
    </location>
</feature>
<evidence type="ECO:0000256" key="7">
    <source>
        <dbReference type="PROSITE-ProRule" id="PRU00169"/>
    </source>
</evidence>
<feature type="signal peptide" evidence="10">
    <location>
        <begin position="1"/>
        <end position="20"/>
    </location>
</feature>
<dbReference type="SMART" id="SM00387">
    <property type="entry name" value="HATPase_c"/>
    <property type="match status" value="1"/>
</dbReference>
<keyword evidence="9" id="KW-0812">Transmembrane</keyword>
<evidence type="ECO:0000256" key="4">
    <source>
        <dbReference type="ARBA" id="ARBA00022679"/>
    </source>
</evidence>
<dbReference type="SUPFAM" id="SSF47384">
    <property type="entry name" value="Homodimeric domain of signal transducing histidine kinase"/>
    <property type="match status" value="1"/>
</dbReference>
<dbReference type="CDD" id="cd16922">
    <property type="entry name" value="HATPase_EvgS-ArcB-TorS-like"/>
    <property type="match status" value="1"/>
</dbReference>
<keyword evidence="9" id="KW-1133">Transmembrane helix</keyword>
<evidence type="ECO:0000256" key="5">
    <source>
        <dbReference type="ARBA" id="ARBA00022777"/>
    </source>
</evidence>
<dbReference type="PROSITE" id="PS50109">
    <property type="entry name" value="HIS_KIN"/>
    <property type="match status" value="1"/>
</dbReference>
<keyword evidence="5" id="KW-0418">Kinase</keyword>
<dbReference type="RefSeq" id="WP_145147747.1">
    <property type="nucleotide sequence ID" value="NZ_VNIM01000005.1"/>
</dbReference>
<evidence type="ECO:0000259" key="11">
    <source>
        <dbReference type="PROSITE" id="PS50109"/>
    </source>
</evidence>
<evidence type="ECO:0000256" key="6">
    <source>
        <dbReference type="ARBA" id="ARBA00023012"/>
    </source>
</evidence>
<keyword evidence="9" id="KW-0472">Membrane</keyword>
<dbReference type="InterPro" id="IPR036890">
    <property type="entry name" value="HATPase_C_sf"/>
</dbReference>
<dbReference type="InterPro" id="IPR003594">
    <property type="entry name" value="HATPase_dom"/>
</dbReference>
<dbReference type="Gene3D" id="1.25.40.10">
    <property type="entry name" value="Tetratricopeptide repeat domain"/>
    <property type="match status" value="1"/>
</dbReference>
<dbReference type="AlphaFoldDB" id="A0A558RBW9"/>
<feature type="domain" description="Response regulatory" evidence="12">
    <location>
        <begin position="693"/>
        <end position="811"/>
    </location>
</feature>
<dbReference type="PROSITE" id="PS50110">
    <property type="entry name" value="RESPONSE_REGULATORY"/>
    <property type="match status" value="1"/>
</dbReference>
<feature type="repeat" description="TPR" evidence="8">
    <location>
        <begin position="188"/>
        <end position="221"/>
    </location>
</feature>
<dbReference type="InterPro" id="IPR019734">
    <property type="entry name" value="TPR_rpt"/>
</dbReference>
<keyword evidence="8" id="KW-0802">TPR repeat</keyword>
<evidence type="ECO:0000256" key="9">
    <source>
        <dbReference type="SAM" id="Phobius"/>
    </source>
</evidence>
<evidence type="ECO:0000256" key="8">
    <source>
        <dbReference type="PROSITE-ProRule" id="PRU00339"/>
    </source>
</evidence>
<dbReference type="PANTHER" id="PTHR43047:SF78">
    <property type="entry name" value="SENSORY_REGULATORY PROTEIN RPFC"/>
    <property type="match status" value="1"/>
</dbReference>
<evidence type="ECO:0000259" key="12">
    <source>
        <dbReference type="PROSITE" id="PS50110"/>
    </source>
</evidence>
<comment type="caution">
    <text evidence="7">Lacks conserved residue(s) required for the propagation of feature annotation.</text>
</comment>
<dbReference type="InterPro" id="IPR004358">
    <property type="entry name" value="Sig_transdc_His_kin-like_C"/>
</dbReference>
<dbReference type="Pfam" id="PF13424">
    <property type="entry name" value="TPR_12"/>
    <property type="match status" value="1"/>
</dbReference>
<dbReference type="EC" id="2.7.13.3" evidence="2"/>
<dbReference type="Proteomes" id="UP000318681">
    <property type="component" value="Unassembled WGS sequence"/>
</dbReference>
<dbReference type="InterPro" id="IPR003661">
    <property type="entry name" value="HisK_dim/P_dom"/>
</dbReference>
<dbReference type="Gene3D" id="1.10.287.130">
    <property type="match status" value="1"/>
</dbReference>
<accession>A0A558RBW9</accession>
<dbReference type="Gene3D" id="3.40.50.2300">
    <property type="match status" value="1"/>
</dbReference>
<dbReference type="EMBL" id="VNIM01000005">
    <property type="protein sequence ID" value="TVV76909.1"/>
    <property type="molecule type" value="Genomic_DNA"/>
</dbReference>
<dbReference type="Gene3D" id="3.30.565.10">
    <property type="entry name" value="Histidine kinase-like ATPase, C-terminal domain"/>
    <property type="match status" value="1"/>
</dbReference>
<dbReference type="SMART" id="SM00388">
    <property type="entry name" value="HisKA"/>
    <property type="match status" value="1"/>
</dbReference>
<evidence type="ECO:0000313" key="14">
    <source>
        <dbReference type="Proteomes" id="UP000318681"/>
    </source>
</evidence>
<protein>
    <recommendedName>
        <fullName evidence="2">histidine kinase</fullName>
        <ecNumber evidence="2">2.7.13.3</ecNumber>
    </recommendedName>
</protein>
<evidence type="ECO:0000256" key="2">
    <source>
        <dbReference type="ARBA" id="ARBA00012438"/>
    </source>
</evidence>
<dbReference type="Pfam" id="PF02518">
    <property type="entry name" value="HATPase_c"/>
    <property type="match status" value="1"/>
</dbReference>
<dbReference type="PROSITE" id="PS50005">
    <property type="entry name" value="TPR"/>
    <property type="match status" value="1"/>
</dbReference>
<organism evidence="13 14">
    <name type="scientific">Alterirhizorhabdus solaris</name>
    <dbReference type="NCBI Taxonomy" id="2529389"/>
    <lineage>
        <taxon>Bacteria</taxon>
        <taxon>Pseudomonadati</taxon>
        <taxon>Pseudomonadota</taxon>
        <taxon>Alphaproteobacteria</taxon>
        <taxon>Sphingomonadales</taxon>
        <taxon>Rhizorhabdaceae</taxon>
        <taxon>Alterirhizorhabdus</taxon>
    </lineage>
</organism>